<protein>
    <submittedName>
        <fullName evidence="5">Helix-turn-helix domain-containing protein</fullName>
    </submittedName>
</protein>
<keyword evidence="2" id="KW-0238">DNA-binding</keyword>
<dbReference type="PANTHER" id="PTHR43132:SF6">
    <property type="entry name" value="HTH-TYPE TRANSCRIPTIONAL REPRESSOR CZRA"/>
    <property type="match status" value="1"/>
</dbReference>
<dbReference type="OrthoDB" id="3460651at2"/>
<evidence type="ECO:0000313" key="5">
    <source>
        <dbReference type="EMBL" id="SFW79588.1"/>
    </source>
</evidence>
<evidence type="ECO:0000256" key="1">
    <source>
        <dbReference type="ARBA" id="ARBA00023015"/>
    </source>
</evidence>
<dbReference type="InterPro" id="IPR036388">
    <property type="entry name" value="WH-like_DNA-bd_sf"/>
</dbReference>
<dbReference type="InterPro" id="IPR036390">
    <property type="entry name" value="WH_DNA-bd_sf"/>
</dbReference>
<keyword evidence="3" id="KW-0804">Transcription</keyword>
<dbReference type="SUPFAM" id="SSF46785">
    <property type="entry name" value="Winged helix' DNA-binding domain"/>
    <property type="match status" value="1"/>
</dbReference>
<dbReference type="AlphaFoldDB" id="A0A1K1S694"/>
<dbReference type="Pfam" id="PF01022">
    <property type="entry name" value="HTH_5"/>
    <property type="match status" value="1"/>
</dbReference>
<keyword evidence="1" id="KW-0805">Transcription regulation</keyword>
<dbReference type="InterPro" id="IPR011991">
    <property type="entry name" value="ArsR-like_HTH"/>
</dbReference>
<dbReference type="GO" id="GO:0003700">
    <property type="term" value="F:DNA-binding transcription factor activity"/>
    <property type="evidence" value="ECO:0007669"/>
    <property type="project" value="InterPro"/>
</dbReference>
<proteinExistence type="predicted"/>
<sequence>MAWTIELGVAELAATRFAISPLSETVACLQQLGGRDRQASTLPWRRWAEDRLARSPLSLPWTWPLIVGDRPGWPEFLVPAPRDSGPSIDDDLAALRRTTARQVRASLGRVFGREQRGLIAELAAHPAAGLKAIADELRTAYERLVAPHWPRIRAVLDADVAHRARTLAAGGAGTLFTGLHPDLRWQDGRLLLTGDRWRADRVVNRGPGGLVLMPVVLGSPHVLVKKSTSTQTTVRYPARGRGALWTAGTRPPPDAVVRLLGRARAGLLEALRSPATTTELARALGVTPSAVSQHLRVLREAGLAERERSGRHVVHGITALGTSLLA</sequence>
<dbReference type="Gene3D" id="1.10.10.10">
    <property type="entry name" value="Winged helix-like DNA-binding domain superfamily/Winged helix DNA-binding domain"/>
    <property type="match status" value="1"/>
</dbReference>
<name>A0A1K1S694_9PSEU</name>
<dbReference type="InterPro" id="IPR045981">
    <property type="entry name" value="DUF5937"/>
</dbReference>
<evidence type="ECO:0000256" key="3">
    <source>
        <dbReference type="ARBA" id="ARBA00023163"/>
    </source>
</evidence>
<dbReference type="STRING" id="546364.SAMN04489730_4775"/>
<dbReference type="SMART" id="SM00418">
    <property type="entry name" value="HTH_ARSR"/>
    <property type="match status" value="1"/>
</dbReference>
<evidence type="ECO:0000259" key="4">
    <source>
        <dbReference type="PROSITE" id="PS50987"/>
    </source>
</evidence>
<gene>
    <name evidence="5" type="ORF">SAMN04489730_4775</name>
</gene>
<dbReference type="GO" id="GO:0003677">
    <property type="term" value="F:DNA binding"/>
    <property type="evidence" value="ECO:0007669"/>
    <property type="project" value="UniProtKB-KW"/>
</dbReference>
<dbReference type="EMBL" id="FPJG01000006">
    <property type="protein sequence ID" value="SFW79588.1"/>
    <property type="molecule type" value="Genomic_DNA"/>
</dbReference>
<dbReference type="PANTHER" id="PTHR43132">
    <property type="entry name" value="ARSENICAL RESISTANCE OPERON REPRESSOR ARSR-RELATED"/>
    <property type="match status" value="1"/>
</dbReference>
<evidence type="ECO:0000313" key="6">
    <source>
        <dbReference type="Proteomes" id="UP000182740"/>
    </source>
</evidence>
<dbReference type="InterPro" id="IPR001845">
    <property type="entry name" value="HTH_ArsR_DNA-bd_dom"/>
</dbReference>
<dbReference type="PROSITE" id="PS50987">
    <property type="entry name" value="HTH_ARSR_2"/>
    <property type="match status" value="1"/>
</dbReference>
<feature type="domain" description="HTH arsR-type" evidence="4">
    <location>
        <begin position="244"/>
        <end position="326"/>
    </location>
</feature>
<dbReference type="Pfam" id="PF19361">
    <property type="entry name" value="DUF5937"/>
    <property type="match status" value="1"/>
</dbReference>
<accession>A0A1K1S694</accession>
<dbReference type="Proteomes" id="UP000182740">
    <property type="component" value="Unassembled WGS sequence"/>
</dbReference>
<dbReference type="InterPro" id="IPR012318">
    <property type="entry name" value="HTH_CRP"/>
</dbReference>
<dbReference type="SMART" id="SM00419">
    <property type="entry name" value="HTH_CRP"/>
    <property type="match status" value="1"/>
</dbReference>
<dbReference type="InterPro" id="IPR051011">
    <property type="entry name" value="Metal_resp_trans_reg"/>
</dbReference>
<evidence type="ECO:0000256" key="2">
    <source>
        <dbReference type="ARBA" id="ARBA00023125"/>
    </source>
</evidence>
<reference evidence="6" key="1">
    <citation type="submission" date="2016-11" db="EMBL/GenBank/DDBJ databases">
        <authorList>
            <person name="Varghese N."/>
            <person name="Submissions S."/>
        </authorList>
    </citation>
    <scope>NUCLEOTIDE SEQUENCE [LARGE SCALE GENOMIC DNA]</scope>
    <source>
        <strain evidence="6">DSM 44671</strain>
    </source>
</reference>
<dbReference type="RefSeq" id="WP_072478344.1">
    <property type="nucleotide sequence ID" value="NZ_FPJG01000006.1"/>
</dbReference>
<keyword evidence="6" id="KW-1185">Reference proteome</keyword>
<dbReference type="CDD" id="cd00090">
    <property type="entry name" value="HTH_ARSR"/>
    <property type="match status" value="1"/>
</dbReference>
<organism evidence="5 6">
    <name type="scientific">Amycolatopsis australiensis</name>
    <dbReference type="NCBI Taxonomy" id="546364"/>
    <lineage>
        <taxon>Bacteria</taxon>
        <taxon>Bacillati</taxon>
        <taxon>Actinomycetota</taxon>
        <taxon>Actinomycetes</taxon>
        <taxon>Pseudonocardiales</taxon>
        <taxon>Pseudonocardiaceae</taxon>
        <taxon>Amycolatopsis</taxon>
    </lineage>
</organism>